<reference evidence="1 2" key="1">
    <citation type="submission" date="2020-08" db="EMBL/GenBank/DDBJ databases">
        <title>Sequencing the genomes of 1000 actinobacteria strains.</title>
        <authorList>
            <person name="Klenk H.-P."/>
        </authorList>
    </citation>
    <scope>NUCLEOTIDE SEQUENCE [LARGE SCALE GENOMIC DNA]</scope>
    <source>
        <strain evidence="1 2">DSM 43768</strain>
    </source>
</reference>
<accession>A0A7X0TX90</accession>
<name>A0A7X0TX90_9ACTN</name>
<organism evidence="1 2">
    <name type="scientific">Nonomuraea rubra</name>
    <dbReference type="NCBI Taxonomy" id="46180"/>
    <lineage>
        <taxon>Bacteria</taxon>
        <taxon>Bacillati</taxon>
        <taxon>Actinomycetota</taxon>
        <taxon>Actinomycetes</taxon>
        <taxon>Streptosporangiales</taxon>
        <taxon>Streptosporangiaceae</taxon>
        <taxon>Nonomuraea</taxon>
    </lineage>
</organism>
<keyword evidence="2" id="KW-1185">Reference proteome</keyword>
<dbReference type="Proteomes" id="UP000565579">
    <property type="component" value="Unassembled WGS sequence"/>
</dbReference>
<comment type="caution">
    <text evidence="1">The sequence shown here is derived from an EMBL/GenBank/DDBJ whole genome shotgun (WGS) entry which is preliminary data.</text>
</comment>
<evidence type="ECO:0000313" key="1">
    <source>
        <dbReference type="EMBL" id="MBB6546975.1"/>
    </source>
</evidence>
<protein>
    <submittedName>
        <fullName evidence="1">Uncharacterized protein</fullName>
    </submittedName>
</protein>
<evidence type="ECO:0000313" key="2">
    <source>
        <dbReference type="Proteomes" id="UP000565579"/>
    </source>
</evidence>
<dbReference type="EMBL" id="JACHMI010000001">
    <property type="protein sequence ID" value="MBB6546975.1"/>
    <property type="molecule type" value="Genomic_DNA"/>
</dbReference>
<sequence length="94" mass="10089">MSQATGHNRAELEHRLTHANDRNVKIHSNPPCGIAAGYVEGRGGLIQKTWPPADSVADEPAAIITPGQQHAFVRAPDGWSSYLVGLQYEFPAGS</sequence>
<dbReference type="AlphaFoldDB" id="A0A7X0TX90"/>
<proteinExistence type="predicted"/>
<dbReference type="RefSeq" id="WP_185101698.1">
    <property type="nucleotide sequence ID" value="NZ_BAAAXY010000181.1"/>
</dbReference>
<gene>
    <name evidence="1" type="ORF">HD593_001770</name>
</gene>